<accession>A0ABR5I825</accession>
<evidence type="ECO:0008006" key="4">
    <source>
        <dbReference type="Google" id="ProtNLM"/>
    </source>
</evidence>
<sequence length="257" mass="27015">MLTAEVASFDIAAAAGWYSAVAGLLAGFALLAVLLPLDHDTRDDDAEAAGASGVIVFTSAFFSLLILAFSYAILSGRSNGPVAAHEQQLNGAAFGLASLLLLLGLREVLRLYGTNRSIMQPAQNLVARTTALWGPMIVVALQFSNTLDTEALREGGQLRLEWPFSSGILINLGVSIVAIILIVLVPVVGRNRHVAAKTTAVIGRVTLGFTVVVTLWCALVVPLLPSDFVLGAVLEHVTLAVAAVAAVVYSWAAWLTR</sequence>
<feature type="transmembrane region" description="Helical" evidence="1">
    <location>
        <begin position="164"/>
        <end position="189"/>
    </location>
</feature>
<feature type="transmembrane region" description="Helical" evidence="1">
    <location>
        <begin position="93"/>
        <end position="113"/>
    </location>
</feature>
<feature type="transmembrane region" description="Helical" evidence="1">
    <location>
        <begin position="125"/>
        <end position="144"/>
    </location>
</feature>
<evidence type="ECO:0000313" key="2">
    <source>
        <dbReference type="EMBL" id="KNA89835.1"/>
    </source>
</evidence>
<dbReference type="Proteomes" id="UP000037247">
    <property type="component" value="Unassembled WGS sequence"/>
</dbReference>
<keyword evidence="3" id="KW-1185">Reference proteome</keyword>
<feature type="transmembrane region" description="Helical" evidence="1">
    <location>
        <begin position="201"/>
        <end position="224"/>
    </location>
</feature>
<keyword evidence="1" id="KW-0472">Membrane</keyword>
<feature type="transmembrane region" description="Helical" evidence="1">
    <location>
        <begin position="15"/>
        <end position="37"/>
    </location>
</feature>
<reference evidence="2 3" key="1">
    <citation type="submission" date="2015-05" db="EMBL/GenBank/DDBJ databases">
        <title>Draft genome sequence of the bacterium Gordonia jacobaea a new member of the Gordonia genus.</title>
        <authorList>
            <person name="Jimenez-Galisteo G."/>
            <person name="Dominguez A."/>
            <person name="Munoz E."/>
            <person name="Vinas M."/>
        </authorList>
    </citation>
    <scope>NUCLEOTIDE SEQUENCE [LARGE SCALE GENOMIC DNA]</scope>
    <source>
        <strain evidence="3">mv1</strain>
    </source>
</reference>
<gene>
    <name evidence="2" type="ORF">ABW18_19380</name>
</gene>
<evidence type="ECO:0000256" key="1">
    <source>
        <dbReference type="SAM" id="Phobius"/>
    </source>
</evidence>
<feature type="transmembrane region" description="Helical" evidence="1">
    <location>
        <begin position="236"/>
        <end position="255"/>
    </location>
</feature>
<evidence type="ECO:0000313" key="3">
    <source>
        <dbReference type="Proteomes" id="UP000037247"/>
    </source>
</evidence>
<name>A0ABR5I825_9ACTN</name>
<dbReference type="RefSeq" id="WP_049700615.1">
    <property type="nucleotide sequence ID" value="NZ_JAQDQF010000013.1"/>
</dbReference>
<feature type="transmembrane region" description="Helical" evidence="1">
    <location>
        <begin position="49"/>
        <end position="73"/>
    </location>
</feature>
<comment type="caution">
    <text evidence="2">The sequence shown here is derived from an EMBL/GenBank/DDBJ whole genome shotgun (WGS) entry which is preliminary data.</text>
</comment>
<protein>
    <recommendedName>
        <fullName evidence="4">DUF4386 family protein</fullName>
    </recommendedName>
</protein>
<organism evidence="2 3">
    <name type="scientific">Gordonia jacobaea</name>
    <dbReference type="NCBI Taxonomy" id="122202"/>
    <lineage>
        <taxon>Bacteria</taxon>
        <taxon>Bacillati</taxon>
        <taxon>Actinomycetota</taxon>
        <taxon>Actinomycetes</taxon>
        <taxon>Mycobacteriales</taxon>
        <taxon>Gordoniaceae</taxon>
        <taxon>Gordonia</taxon>
    </lineage>
</organism>
<dbReference type="EMBL" id="LDTZ01000022">
    <property type="protein sequence ID" value="KNA89835.1"/>
    <property type="molecule type" value="Genomic_DNA"/>
</dbReference>
<keyword evidence="1" id="KW-1133">Transmembrane helix</keyword>
<keyword evidence="1" id="KW-0812">Transmembrane</keyword>
<proteinExistence type="predicted"/>